<sequence length="416" mass="46850">MRETKDLEYKEAISNTFLKTVSAFANYGTGSIKFGIKDDGTIIGIKNPKQACLDIENRINDSIDPVPDYSLSIHEKSGVITLRVEEGMHKPYLYKAKAYKRNDSATIEVDRLELTRLVLEGENLSYEETPAKTQTLSFKILAEKLGEALHLNEVTQDTLKTLELYEEKTGYNVAGELLADENSFCGIDMVRFGDSISVLMDRERYEHVSVLAQYDKALALYRKYYSYEEIRGSLREKKELIPEAAFREAVANAIVHRAWDIRAYITVSMFTDRIEITSPGGLPKGMSREGYLSGGISILRNRIIANVFFRLNMIEQFGTGIRRINETYRDSAKKPTYEILSESIRMVLPVIGGKQELTEDENAVYDFVKGHSVSSSAVVEATGFGKNKTVAILKKLVSKGYIAKEGNGRGLKYFVK</sequence>
<dbReference type="Pfam" id="PF04326">
    <property type="entry name" value="SLFN_AlbA_2"/>
    <property type="match status" value="1"/>
</dbReference>
<protein>
    <submittedName>
        <fullName evidence="2">ATP-dependent DNA helicase RecG</fullName>
    </submittedName>
</protein>
<dbReference type="InterPro" id="IPR007421">
    <property type="entry name" value="Schlafen_AlbA_2_dom"/>
</dbReference>
<dbReference type="OrthoDB" id="9807907at2"/>
<dbReference type="PANTHER" id="PTHR30595:SF6">
    <property type="entry name" value="SCHLAFEN ALBA-2 DOMAIN-CONTAINING PROTEIN"/>
    <property type="match status" value="1"/>
</dbReference>
<dbReference type="PANTHER" id="PTHR30595">
    <property type="entry name" value="GLPR-RELATED TRANSCRIPTIONAL REPRESSOR"/>
    <property type="match status" value="1"/>
</dbReference>
<dbReference type="STRING" id="1123243.SAMN02745190_01415"/>
<keyword evidence="2" id="KW-0347">Helicase</keyword>
<dbReference type="RefSeq" id="WP_072935708.1">
    <property type="nucleotide sequence ID" value="NZ_FQUG01000005.1"/>
</dbReference>
<dbReference type="InterPro" id="IPR038475">
    <property type="entry name" value="RecG_C_sf"/>
</dbReference>
<keyword evidence="3" id="KW-1185">Reference proteome</keyword>
<keyword evidence="2" id="KW-0378">Hydrolase</keyword>
<reference evidence="2 3" key="1">
    <citation type="submission" date="2016-11" db="EMBL/GenBank/DDBJ databases">
        <authorList>
            <person name="Jaros S."/>
            <person name="Januszkiewicz K."/>
            <person name="Wedrychowicz H."/>
        </authorList>
    </citation>
    <scope>NUCLEOTIDE SEQUENCE [LARGE SCALE GENOMIC DNA]</scope>
    <source>
        <strain evidence="2 3">DSM 10502</strain>
    </source>
</reference>
<dbReference type="EMBL" id="FQUG01000005">
    <property type="protein sequence ID" value="SHE90484.1"/>
    <property type="molecule type" value="Genomic_DNA"/>
</dbReference>
<feature type="domain" description="Schlafen AlbA-2" evidence="1">
    <location>
        <begin position="3"/>
        <end position="107"/>
    </location>
</feature>
<gene>
    <name evidence="2" type="ORF">SAMN02745190_01415</name>
</gene>
<evidence type="ECO:0000259" key="1">
    <source>
        <dbReference type="Pfam" id="PF04326"/>
    </source>
</evidence>
<organism evidence="2 3">
    <name type="scientific">Schwartzia succinivorans DSM 10502</name>
    <dbReference type="NCBI Taxonomy" id="1123243"/>
    <lineage>
        <taxon>Bacteria</taxon>
        <taxon>Bacillati</taxon>
        <taxon>Bacillota</taxon>
        <taxon>Negativicutes</taxon>
        <taxon>Selenomonadales</taxon>
        <taxon>Selenomonadaceae</taxon>
        <taxon>Schwartzia</taxon>
    </lineage>
</organism>
<evidence type="ECO:0000313" key="2">
    <source>
        <dbReference type="EMBL" id="SHE90484.1"/>
    </source>
</evidence>
<proteinExistence type="predicted"/>
<dbReference type="Gene3D" id="3.30.565.60">
    <property type="match status" value="1"/>
</dbReference>
<dbReference type="InterPro" id="IPR038461">
    <property type="entry name" value="Schlafen_AlbA_2_dom_sf"/>
</dbReference>
<name>A0A1M4XAF1_9FIRM</name>
<keyword evidence="2" id="KW-0547">Nucleotide-binding</keyword>
<accession>A0A1M4XAF1</accession>
<dbReference type="Proteomes" id="UP000184404">
    <property type="component" value="Unassembled WGS sequence"/>
</dbReference>
<evidence type="ECO:0000313" key="3">
    <source>
        <dbReference type="Proteomes" id="UP000184404"/>
    </source>
</evidence>
<dbReference type="Gene3D" id="3.30.950.30">
    <property type="entry name" value="Schlafen, AAA domain"/>
    <property type="match status" value="1"/>
</dbReference>
<keyword evidence="2" id="KW-0067">ATP-binding</keyword>
<dbReference type="Pfam" id="PF13749">
    <property type="entry name" value="HATPase_c_4"/>
    <property type="match status" value="1"/>
</dbReference>
<dbReference type="GO" id="GO:0004386">
    <property type="term" value="F:helicase activity"/>
    <property type="evidence" value="ECO:0007669"/>
    <property type="project" value="UniProtKB-KW"/>
</dbReference>
<dbReference type="AlphaFoldDB" id="A0A1M4XAF1"/>